<dbReference type="GO" id="GO:0008610">
    <property type="term" value="P:lipid biosynthetic process"/>
    <property type="evidence" value="ECO:0007669"/>
    <property type="project" value="InterPro"/>
</dbReference>
<dbReference type="STRING" id="1408163.A0A0F4YQE3"/>
<keyword evidence="3 5" id="KW-1133">Transmembrane helix</keyword>
<dbReference type="Pfam" id="PF04116">
    <property type="entry name" value="FA_hydroxylase"/>
    <property type="match status" value="1"/>
</dbReference>
<proteinExistence type="predicted"/>
<keyword evidence="4 5" id="KW-0472">Membrane</keyword>
<dbReference type="EMBL" id="LASV01000256">
    <property type="protein sequence ID" value="KKA20474.1"/>
    <property type="molecule type" value="Genomic_DNA"/>
</dbReference>
<dbReference type="InterPro" id="IPR006694">
    <property type="entry name" value="Fatty_acid_hydroxylase"/>
</dbReference>
<feature type="transmembrane region" description="Helical" evidence="5">
    <location>
        <begin position="206"/>
        <end position="224"/>
    </location>
</feature>
<sequence>MLLAVVPSPAARIAGSPLATPARGPISRPEWQTALFSILSRTEARNTPIDDFPPPHGRPSGFRPGLRSFSTASINPSPPVTVSCRFLPESRPNPFEPMDIVLEIFDTFVGDRIYAALLPASLSSSTTFLAGKDDANSTLSFFGDAQSYVYEPASSYLYLEPSKYAYMSAWPRDNIYRQAISLYFITWYAAVCTVCAEPPANLETRIFGLLVYFVCATLSYIFVFDKTTFKHPKYLKNQIRLEIAQTMRSLPVMALLTVPFFLGEVRGYAKLYDTVADEPFPYYSILQFPIFIAFTDFFIYWIHRGLHHPLVYKTLHKPHHKWIMPTPYASHAFHPVDGWAQSVPYHVFPFVLPLQKFAYVLLFAFINFWTVMIHDGEYIANSPVINGAACHTMHHLYFNYNYGQFTTLWDRLGGSYRKPNEELFRRETKMAQEQWEKQTKEMESILKTVEGDDDRQYVSDEAKKKNL</sequence>
<feature type="transmembrane region" description="Helical" evidence="5">
    <location>
        <begin position="282"/>
        <end position="302"/>
    </location>
</feature>
<feature type="transmembrane region" description="Helical" evidence="5">
    <location>
        <begin position="357"/>
        <end position="374"/>
    </location>
</feature>
<comment type="subcellular location">
    <subcellularLocation>
        <location evidence="1">Membrane</location>
    </subcellularLocation>
</comment>
<evidence type="ECO:0000256" key="5">
    <source>
        <dbReference type="SAM" id="Phobius"/>
    </source>
</evidence>
<dbReference type="Proteomes" id="UP000053958">
    <property type="component" value="Unassembled WGS sequence"/>
</dbReference>
<evidence type="ECO:0000256" key="3">
    <source>
        <dbReference type="ARBA" id="ARBA00022989"/>
    </source>
</evidence>
<organism evidence="7 8">
    <name type="scientific">Rasamsonia emersonii (strain ATCC 16479 / CBS 393.64 / IMI 116815)</name>
    <dbReference type="NCBI Taxonomy" id="1408163"/>
    <lineage>
        <taxon>Eukaryota</taxon>
        <taxon>Fungi</taxon>
        <taxon>Dikarya</taxon>
        <taxon>Ascomycota</taxon>
        <taxon>Pezizomycotina</taxon>
        <taxon>Eurotiomycetes</taxon>
        <taxon>Eurotiomycetidae</taxon>
        <taxon>Eurotiales</taxon>
        <taxon>Trichocomaceae</taxon>
        <taxon>Rasamsonia</taxon>
    </lineage>
</organism>
<keyword evidence="2 5" id="KW-0812">Transmembrane</keyword>
<keyword evidence="8" id="KW-1185">Reference proteome</keyword>
<gene>
    <name evidence="7" type="ORF">T310_5525</name>
</gene>
<reference evidence="7 8" key="1">
    <citation type="submission" date="2015-04" db="EMBL/GenBank/DDBJ databases">
        <authorList>
            <person name="Heijne W.H."/>
            <person name="Fedorova N.D."/>
            <person name="Nierman W.C."/>
            <person name="Vollebregt A.W."/>
            <person name="Zhao Z."/>
            <person name="Wu L."/>
            <person name="Kumar M."/>
            <person name="Stam H."/>
            <person name="van den Berg M.A."/>
            <person name="Pel H.J."/>
        </authorList>
    </citation>
    <scope>NUCLEOTIDE SEQUENCE [LARGE SCALE GENOMIC DNA]</scope>
    <source>
        <strain evidence="7 8">CBS 393.64</strain>
    </source>
</reference>
<dbReference type="GO" id="GO:0016020">
    <property type="term" value="C:membrane"/>
    <property type="evidence" value="ECO:0007669"/>
    <property type="project" value="UniProtKB-SubCell"/>
</dbReference>
<comment type="caution">
    <text evidence="7">The sequence shown here is derived from an EMBL/GenBank/DDBJ whole genome shotgun (WGS) entry which is preliminary data.</text>
</comment>
<dbReference type="OrthoDB" id="6354873at2759"/>
<dbReference type="GeneID" id="25317869"/>
<protein>
    <submittedName>
        <fullName evidence="7">Sterol delta 5,6-desaturase ERG3</fullName>
    </submittedName>
</protein>
<name>A0A0F4YQE3_RASE3</name>
<dbReference type="GO" id="GO:0016491">
    <property type="term" value="F:oxidoreductase activity"/>
    <property type="evidence" value="ECO:0007669"/>
    <property type="project" value="InterPro"/>
</dbReference>
<accession>A0A0F4YQE3</accession>
<feature type="domain" description="Fatty acid hydroxylase" evidence="6">
    <location>
        <begin position="289"/>
        <end position="414"/>
    </location>
</feature>
<dbReference type="RefSeq" id="XP_013327086.1">
    <property type="nucleotide sequence ID" value="XM_013471632.1"/>
</dbReference>
<dbReference type="AlphaFoldDB" id="A0A0F4YQE3"/>
<dbReference type="InterPro" id="IPR050307">
    <property type="entry name" value="Sterol_Desaturase_Related"/>
</dbReference>
<evidence type="ECO:0000313" key="8">
    <source>
        <dbReference type="Proteomes" id="UP000053958"/>
    </source>
</evidence>
<dbReference type="PANTHER" id="PTHR11863">
    <property type="entry name" value="STEROL DESATURASE"/>
    <property type="match status" value="1"/>
</dbReference>
<evidence type="ECO:0000256" key="2">
    <source>
        <dbReference type="ARBA" id="ARBA00022692"/>
    </source>
</evidence>
<dbReference type="GO" id="GO:0005506">
    <property type="term" value="F:iron ion binding"/>
    <property type="evidence" value="ECO:0007669"/>
    <property type="project" value="InterPro"/>
</dbReference>
<evidence type="ECO:0000259" key="6">
    <source>
        <dbReference type="Pfam" id="PF04116"/>
    </source>
</evidence>
<evidence type="ECO:0000256" key="1">
    <source>
        <dbReference type="ARBA" id="ARBA00004370"/>
    </source>
</evidence>
<evidence type="ECO:0000313" key="7">
    <source>
        <dbReference type="EMBL" id="KKA20474.1"/>
    </source>
</evidence>
<evidence type="ECO:0000256" key="4">
    <source>
        <dbReference type="ARBA" id="ARBA00023136"/>
    </source>
</evidence>